<dbReference type="PANTHER" id="PTHR21256">
    <property type="entry name" value="HISTIDINOL DEHYDROGENASE HDH"/>
    <property type="match status" value="1"/>
</dbReference>
<dbReference type="GO" id="GO:0008270">
    <property type="term" value="F:zinc ion binding"/>
    <property type="evidence" value="ECO:0007669"/>
    <property type="project" value="UniProtKB-UniRule"/>
</dbReference>
<organism evidence="11 14">
    <name type="scientific">Poseidonibacter ostreae</name>
    <dbReference type="NCBI Taxonomy" id="2654171"/>
    <lineage>
        <taxon>Bacteria</taxon>
        <taxon>Pseudomonadati</taxon>
        <taxon>Campylobacterota</taxon>
        <taxon>Epsilonproteobacteria</taxon>
        <taxon>Campylobacterales</taxon>
        <taxon>Arcobacteraceae</taxon>
        <taxon>Poseidonibacter</taxon>
    </lineage>
</organism>
<dbReference type="UniPathway" id="UPA00031">
    <property type="reaction ID" value="UER00014"/>
</dbReference>
<evidence type="ECO:0000256" key="6">
    <source>
        <dbReference type="PIRNR" id="PIRNR000099"/>
    </source>
</evidence>
<feature type="binding site" evidence="5 8">
    <location>
        <position position="361"/>
    </location>
    <ligand>
        <name>substrate</name>
    </ligand>
</feature>
<feature type="active site" description="Proton acceptor" evidence="5 7">
    <location>
        <position position="328"/>
    </location>
</feature>
<evidence type="ECO:0000313" key="12">
    <source>
        <dbReference type="EMBL" id="KAB7892737.1"/>
    </source>
</evidence>
<dbReference type="Proteomes" id="UP000461010">
    <property type="component" value="Unassembled WGS sequence"/>
</dbReference>
<name>A0A6L4WVQ3_9BACT</name>
<dbReference type="InterPro" id="IPR022695">
    <property type="entry name" value="Histidinol_DH_monofunct"/>
</dbReference>
<dbReference type="FunFam" id="3.40.50.1980:FF:000001">
    <property type="entry name" value="Histidinol dehydrogenase"/>
    <property type="match status" value="1"/>
</dbReference>
<accession>A0A6L4WVQ3</accession>
<evidence type="ECO:0000256" key="8">
    <source>
        <dbReference type="PIRSR" id="PIRSR000099-3"/>
    </source>
</evidence>
<feature type="binding site" evidence="5 9">
    <location>
        <position position="259"/>
    </location>
    <ligand>
        <name>Zn(2+)</name>
        <dbReference type="ChEBI" id="CHEBI:29105"/>
    </ligand>
</feature>
<keyword evidence="5" id="KW-0028">Amino-acid biosynthesis</keyword>
<dbReference type="SUPFAM" id="SSF53720">
    <property type="entry name" value="ALDH-like"/>
    <property type="match status" value="1"/>
</dbReference>
<feature type="binding site" evidence="5 9">
    <location>
        <position position="420"/>
    </location>
    <ligand>
        <name>Zn(2+)</name>
        <dbReference type="ChEBI" id="CHEBI:29105"/>
    </ligand>
</feature>
<comment type="caution">
    <text evidence="5">Lacks conserved residue(s) required for the propagation of feature annotation.</text>
</comment>
<evidence type="ECO:0000256" key="2">
    <source>
        <dbReference type="ARBA" id="ARBA00022723"/>
    </source>
</evidence>
<evidence type="ECO:0000256" key="9">
    <source>
        <dbReference type="PIRSR" id="PIRSR000099-4"/>
    </source>
</evidence>
<keyword evidence="2 5" id="KW-0479">Metal-binding</keyword>
<dbReference type="PIRSF" id="PIRSF000099">
    <property type="entry name" value="Histidinol_dh"/>
    <property type="match status" value="1"/>
</dbReference>
<evidence type="ECO:0000256" key="10">
    <source>
        <dbReference type="RuleBase" id="RU004175"/>
    </source>
</evidence>
<comment type="function">
    <text evidence="5">Catalyzes the sequential NAD-dependent oxidations of L-histidinol to L-histidinaldehyde and then to L-histidine.</text>
</comment>
<comment type="cofactor">
    <cofactor evidence="5 9">
        <name>Zn(2+)</name>
        <dbReference type="ChEBI" id="CHEBI:29105"/>
    </cofactor>
    <text evidence="5 9">Binds 1 zinc ion per subunit.</text>
</comment>
<comment type="pathway">
    <text evidence="5">Amino-acid biosynthesis; L-histidine biosynthesis; L-histidine from 5-phospho-alpha-D-ribose 1-diphosphate: step 9/9.</text>
</comment>
<evidence type="ECO:0000256" key="3">
    <source>
        <dbReference type="ARBA" id="ARBA00022833"/>
    </source>
</evidence>
<gene>
    <name evidence="5 11" type="primary">hisD</name>
    <name evidence="12" type="ORF">GBG18_00920</name>
    <name evidence="11" type="ORF">GBG19_01210</name>
</gene>
<keyword evidence="5" id="KW-0368">Histidine biosynthesis</keyword>
<dbReference type="GO" id="GO:0005829">
    <property type="term" value="C:cytosol"/>
    <property type="evidence" value="ECO:0007669"/>
    <property type="project" value="TreeGrafter"/>
</dbReference>
<dbReference type="RefSeq" id="WP_152187523.1">
    <property type="nucleotide sequence ID" value="NZ_WFKI01000019.1"/>
</dbReference>
<comment type="catalytic activity">
    <reaction evidence="5">
        <text>L-histidinol + 2 NAD(+) + H2O = L-histidine + 2 NADH + 3 H(+)</text>
        <dbReference type="Rhea" id="RHEA:20641"/>
        <dbReference type="ChEBI" id="CHEBI:15377"/>
        <dbReference type="ChEBI" id="CHEBI:15378"/>
        <dbReference type="ChEBI" id="CHEBI:57540"/>
        <dbReference type="ChEBI" id="CHEBI:57595"/>
        <dbReference type="ChEBI" id="CHEBI:57699"/>
        <dbReference type="ChEBI" id="CHEBI:57945"/>
        <dbReference type="EC" id="1.1.1.23"/>
    </reaction>
</comment>
<feature type="binding site" evidence="5 8">
    <location>
        <position position="420"/>
    </location>
    <ligand>
        <name>substrate</name>
    </ligand>
</feature>
<dbReference type="EC" id="1.1.1.23" evidence="5"/>
<dbReference type="AlphaFoldDB" id="A0A6L4WVQ3"/>
<keyword evidence="13" id="KW-1185">Reference proteome</keyword>
<dbReference type="Gene3D" id="3.40.50.1980">
    <property type="entry name" value="Nitrogenase molybdenum iron protein domain"/>
    <property type="match status" value="2"/>
</dbReference>
<evidence type="ECO:0000313" key="14">
    <source>
        <dbReference type="Proteomes" id="UP000472839"/>
    </source>
</evidence>
<dbReference type="EMBL" id="WFKJ01000002">
    <property type="protein sequence ID" value="KAB7892737.1"/>
    <property type="molecule type" value="Genomic_DNA"/>
</dbReference>
<dbReference type="CDD" id="cd06572">
    <property type="entry name" value="Histidinol_dh"/>
    <property type="match status" value="1"/>
</dbReference>
<protein>
    <recommendedName>
        <fullName evidence="5">Histidinol dehydrogenase</fullName>
        <shortName evidence="5">HDH</shortName>
        <ecNumber evidence="5">1.1.1.23</ecNumber>
    </recommendedName>
</protein>
<feature type="binding site" evidence="5 8">
    <location>
        <position position="237"/>
    </location>
    <ligand>
        <name>substrate</name>
    </ligand>
</feature>
<dbReference type="PRINTS" id="PR00083">
    <property type="entry name" value="HOLDHDRGNASE"/>
</dbReference>
<dbReference type="Proteomes" id="UP000472839">
    <property type="component" value="Unassembled WGS sequence"/>
</dbReference>
<reference evidence="13 14" key="1">
    <citation type="submission" date="2019-10" db="EMBL/GenBank/DDBJ databases">
        <title>Poseidonibacter ostreae sp. nov., isolated from the gut of the Ostrea denselamellosa.</title>
        <authorList>
            <person name="Choi A."/>
        </authorList>
    </citation>
    <scope>NUCLEOTIDE SEQUENCE [LARGE SCALE GENOMIC DNA]</scope>
    <source>
        <strain evidence="11 14">SJOD-M-33</strain>
        <strain evidence="12 13">SJOD-M-5</strain>
    </source>
</reference>
<sequence>MKIINTEDSNFKEEFDGILARAKSDIKGVSSIVMNIIDEIIEDGNTAVKKHIEKFDKWEVKDDNELLISTVDMENAYNNIDEKLRASLHTAYDRIKNYHEKQLPKSWIDFEKNGTILGQKVSAVDKAGLYIPGGKAAYPSSLLMNAIPAIVAGVEEIVVCTPTPDNEINELVLAACHLCGIKKAYKVGGASAIAAMAYGTETIPKVDVITGPGNIFVATAKKLVFGEVNIDMIAGPSEIGILADSTAKPKYLAIDLLSQAEHDEMASSILITTDANIAKQTSVEVENYLKTLTRETIARTSIENRGVIIVASSMEEALELMNEIAPEHLEVMTANAFELLPYIKHAGAIFLGENTPEPIGDYIAGPNHTLPTGSTAKFYSPLNVENFMKKSSIINFSKNAIDEVGEACALLADTEGLTAHAQSVRVRLENKEK</sequence>
<dbReference type="HAMAP" id="MF_01024">
    <property type="entry name" value="HisD"/>
    <property type="match status" value="1"/>
</dbReference>
<dbReference type="Gene3D" id="1.20.5.1300">
    <property type="match status" value="1"/>
</dbReference>
<feature type="binding site" evidence="5 8">
    <location>
        <position position="415"/>
    </location>
    <ligand>
        <name>substrate</name>
    </ligand>
</feature>
<feature type="binding site" evidence="5 8">
    <location>
        <position position="259"/>
    </location>
    <ligand>
        <name>substrate</name>
    </ligand>
</feature>
<feature type="binding site" evidence="5 8">
    <location>
        <position position="262"/>
    </location>
    <ligand>
        <name>substrate</name>
    </ligand>
</feature>
<dbReference type="InterPro" id="IPR016161">
    <property type="entry name" value="Ald_DH/histidinol_DH"/>
</dbReference>
<keyword evidence="5" id="KW-0520">NAD</keyword>
<comment type="caution">
    <text evidence="11">The sequence shown here is derived from an EMBL/GenBank/DDBJ whole genome shotgun (WGS) entry which is preliminary data.</text>
</comment>
<feature type="active site" description="Proton acceptor" evidence="5 7">
    <location>
        <position position="327"/>
    </location>
</feature>
<keyword evidence="4 5" id="KW-0560">Oxidoreductase</keyword>
<evidence type="ECO:0000313" key="13">
    <source>
        <dbReference type="Proteomes" id="UP000461010"/>
    </source>
</evidence>
<dbReference type="GO" id="GO:0004399">
    <property type="term" value="F:histidinol dehydrogenase activity"/>
    <property type="evidence" value="ECO:0007669"/>
    <property type="project" value="UniProtKB-UniRule"/>
</dbReference>
<dbReference type="GO" id="GO:0000105">
    <property type="term" value="P:L-histidine biosynthetic process"/>
    <property type="evidence" value="ECO:0007669"/>
    <property type="project" value="UniProtKB-UniRule"/>
</dbReference>
<evidence type="ECO:0000313" key="11">
    <source>
        <dbReference type="EMBL" id="KAB7891013.1"/>
    </source>
</evidence>
<comment type="similarity">
    <text evidence="1 5 6 10">Belongs to the histidinol dehydrogenase family.</text>
</comment>
<dbReference type="NCBIfam" id="TIGR00069">
    <property type="entry name" value="hisD"/>
    <property type="match status" value="1"/>
</dbReference>
<evidence type="ECO:0000256" key="7">
    <source>
        <dbReference type="PIRSR" id="PIRSR000099-1"/>
    </source>
</evidence>
<dbReference type="InterPro" id="IPR012131">
    <property type="entry name" value="Hstdl_DH"/>
</dbReference>
<feature type="binding site" evidence="5 8">
    <location>
        <position position="328"/>
    </location>
    <ligand>
        <name>substrate</name>
    </ligand>
</feature>
<dbReference type="PANTHER" id="PTHR21256:SF2">
    <property type="entry name" value="HISTIDINE BIOSYNTHESIS TRIFUNCTIONAL PROTEIN"/>
    <property type="match status" value="1"/>
</dbReference>
<feature type="binding site" evidence="5 9">
    <location>
        <position position="361"/>
    </location>
    <ligand>
        <name>Zn(2+)</name>
        <dbReference type="ChEBI" id="CHEBI:29105"/>
    </ligand>
</feature>
<evidence type="ECO:0000256" key="1">
    <source>
        <dbReference type="ARBA" id="ARBA00010178"/>
    </source>
</evidence>
<dbReference type="EMBL" id="WFKK01000002">
    <property type="protein sequence ID" value="KAB7891013.1"/>
    <property type="molecule type" value="Genomic_DNA"/>
</dbReference>
<dbReference type="GO" id="GO:0051287">
    <property type="term" value="F:NAD binding"/>
    <property type="evidence" value="ECO:0007669"/>
    <property type="project" value="InterPro"/>
</dbReference>
<evidence type="ECO:0000256" key="4">
    <source>
        <dbReference type="ARBA" id="ARBA00023002"/>
    </source>
</evidence>
<keyword evidence="3 5" id="KW-0862">Zinc</keyword>
<proteinExistence type="inferred from homology"/>
<dbReference type="Pfam" id="PF00815">
    <property type="entry name" value="Histidinol_dh"/>
    <property type="match status" value="1"/>
</dbReference>
<dbReference type="FunFam" id="3.40.50.1980:FF:000026">
    <property type="entry name" value="Histidinol dehydrogenase"/>
    <property type="match status" value="1"/>
</dbReference>
<feature type="binding site" evidence="5 9">
    <location>
        <position position="262"/>
    </location>
    <ligand>
        <name>Zn(2+)</name>
        <dbReference type="ChEBI" id="CHEBI:29105"/>
    </ligand>
</feature>
<evidence type="ECO:0000256" key="5">
    <source>
        <dbReference type="HAMAP-Rule" id="MF_01024"/>
    </source>
</evidence>